<evidence type="ECO:0000313" key="1">
    <source>
        <dbReference type="EMBL" id="MDT2600167.1"/>
    </source>
</evidence>
<evidence type="ECO:0000313" key="2">
    <source>
        <dbReference type="Proteomes" id="UP001252875"/>
    </source>
</evidence>
<proteinExistence type="predicted"/>
<protein>
    <submittedName>
        <fullName evidence="1">DUF2922 domain-containing protein</fullName>
    </submittedName>
</protein>
<accession>A0ABU3EZV0</accession>
<dbReference type="Pfam" id="PF11148">
    <property type="entry name" value="DUF2922"/>
    <property type="match status" value="1"/>
</dbReference>
<gene>
    <name evidence="1" type="ORF">P7D85_10310</name>
</gene>
<sequence length="147" mass="16723">MRKIVATFKNSENKTHCWSFDQVEPDESGAKIRQALERLTTSNIFDEAGIEIFKQVLDAKFVETIETVLFGEESAKDSEEAEGIQALERLLPDEAAARKLELTQKIDLLFEQYSAGMKLKGFRFEAVADDLDSESDKEPEVFLRELD</sequence>
<reference evidence="1 2" key="1">
    <citation type="submission" date="2023-03" db="EMBL/GenBank/DDBJ databases">
        <authorList>
            <person name="Shen W."/>
            <person name="Cai J."/>
        </authorList>
    </citation>
    <scope>NUCLEOTIDE SEQUENCE [LARGE SCALE GENOMIC DNA]</scope>
    <source>
        <strain evidence="1 2">D6-4</strain>
    </source>
</reference>
<organism evidence="1 2">
    <name type="scientific">Enterococcus hulanensis</name>
    <dbReference type="NCBI Taxonomy" id="2559929"/>
    <lineage>
        <taxon>Bacteria</taxon>
        <taxon>Bacillati</taxon>
        <taxon>Bacillota</taxon>
        <taxon>Bacilli</taxon>
        <taxon>Lactobacillales</taxon>
        <taxon>Enterococcaceae</taxon>
        <taxon>Enterococcus</taxon>
    </lineage>
</organism>
<dbReference type="RefSeq" id="WP_311822361.1">
    <property type="nucleotide sequence ID" value="NZ_JARPYF010000005.1"/>
</dbReference>
<dbReference type="EMBL" id="JARPYI010000005">
    <property type="protein sequence ID" value="MDT2600167.1"/>
    <property type="molecule type" value="Genomic_DNA"/>
</dbReference>
<name>A0ABU3EZV0_9ENTE</name>
<comment type="caution">
    <text evidence="1">The sequence shown here is derived from an EMBL/GenBank/DDBJ whole genome shotgun (WGS) entry which is preliminary data.</text>
</comment>
<dbReference type="InterPro" id="IPR021321">
    <property type="entry name" value="DUF2922"/>
</dbReference>
<dbReference type="Proteomes" id="UP001252875">
    <property type="component" value="Unassembled WGS sequence"/>
</dbReference>
<keyword evidence="2" id="KW-1185">Reference proteome</keyword>